<evidence type="ECO:0000259" key="3">
    <source>
        <dbReference type="Pfam" id="PF02562"/>
    </source>
</evidence>
<dbReference type="SUPFAM" id="SSF52540">
    <property type="entry name" value="P-loop containing nucleoside triphosphate hydrolases"/>
    <property type="match status" value="1"/>
</dbReference>
<dbReference type="RefSeq" id="YP_009609735.1">
    <property type="nucleotide sequence ID" value="NC_041997.1"/>
</dbReference>
<dbReference type="InterPro" id="IPR003714">
    <property type="entry name" value="PhoH"/>
</dbReference>
<dbReference type="GeneID" id="40085820"/>
<dbReference type="OrthoDB" id="8501at10239"/>
<dbReference type="GO" id="GO:0005524">
    <property type="term" value="F:ATP binding"/>
    <property type="evidence" value="ECO:0007669"/>
    <property type="project" value="UniProtKB-KW"/>
</dbReference>
<evidence type="ECO:0000313" key="4">
    <source>
        <dbReference type="EMBL" id="ASS33941.1"/>
    </source>
</evidence>
<evidence type="ECO:0000256" key="2">
    <source>
        <dbReference type="ARBA" id="ARBA00022840"/>
    </source>
</evidence>
<dbReference type="Pfam" id="PF02562">
    <property type="entry name" value="PhoH"/>
    <property type="match status" value="1"/>
</dbReference>
<evidence type="ECO:0000256" key="1">
    <source>
        <dbReference type="ARBA" id="ARBA00022741"/>
    </source>
</evidence>
<accession>A0A223AJ20</accession>
<keyword evidence="5" id="KW-1185">Reference proteome</keyword>
<dbReference type="Proteomes" id="UP000224101">
    <property type="component" value="Segment"/>
</dbReference>
<evidence type="ECO:0000313" key="5">
    <source>
        <dbReference type="Proteomes" id="UP000224101"/>
    </source>
</evidence>
<protein>
    <submittedName>
        <fullName evidence="4">Phosphate starvation-inducible protein</fullName>
    </submittedName>
</protein>
<sequence>MEEEFMDGKHLLTVGSAGTGKTYVALALATREVHEGRASKIVIVRSAVPVRDIGFLPGDEAEKMAAYERAYGPIVNDIYGRDDAYGILKNKGVIKFEPTSFMRGMTWDDTIVIADEIENFSYAEVNTLMTRMGRNTRVILCGDIVQNDLGREDSGYHLLMTVVPKMTRNFAIIKMGHDDIVRSPLVKEWIINVERHSDFYKTKR</sequence>
<dbReference type="InterPro" id="IPR027417">
    <property type="entry name" value="P-loop_NTPase"/>
</dbReference>
<keyword evidence="2" id="KW-0067">ATP-binding</keyword>
<proteinExistence type="predicted"/>
<dbReference type="InterPro" id="IPR051451">
    <property type="entry name" value="PhoH2-like"/>
</dbReference>
<dbReference type="PANTHER" id="PTHR30473">
    <property type="entry name" value="PROTEIN PHOH"/>
    <property type="match status" value="1"/>
</dbReference>
<dbReference type="Gene3D" id="3.40.50.300">
    <property type="entry name" value="P-loop containing nucleotide triphosphate hydrolases"/>
    <property type="match status" value="1"/>
</dbReference>
<name>A0A223AJ20_9CAUD</name>
<keyword evidence="1" id="KW-0547">Nucleotide-binding</keyword>
<dbReference type="EMBL" id="KY979132">
    <property type="protein sequence ID" value="ASS33941.1"/>
    <property type="molecule type" value="Genomic_DNA"/>
</dbReference>
<dbReference type="KEGG" id="vg:40085820"/>
<feature type="domain" description="PhoH-like protein" evidence="3">
    <location>
        <begin position="12"/>
        <end position="189"/>
    </location>
</feature>
<organism evidence="4 5">
    <name type="scientific">Acidovorax phage ACP17</name>
    <dbReference type="NCBI Taxonomy" id="2010329"/>
    <lineage>
        <taxon>Viruses</taxon>
        <taxon>Duplodnaviria</taxon>
        <taxon>Heunggongvirae</taxon>
        <taxon>Uroviricota</taxon>
        <taxon>Caudoviricetes</taxon>
        <taxon>Busanvirus</taxon>
        <taxon>Busanvirus ACP17</taxon>
    </lineage>
</organism>
<reference evidence="4 5" key="1">
    <citation type="submission" date="2017-08" db="EMBL/GenBank/DDBJ databases">
        <title>Characterization and complete genome sequence of novel bacteriophage infecting the causal agent of bacterial fruit blotch, Acidovorax citrulli.</title>
        <authorList>
            <person name="Midani A.R."/>
            <person name="Park S.-H."/>
            <person name="Choi T.-J."/>
        </authorList>
    </citation>
    <scope>NUCLEOTIDE SEQUENCE [LARGE SCALE GENOMIC DNA]</scope>
</reference>